<evidence type="ECO:0008006" key="9">
    <source>
        <dbReference type="Google" id="ProtNLM"/>
    </source>
</evidence>
<gene>
    <name evidence="7" type="ORF">O3M35_012762</name>
</gene>
<feature type="region of interest" description="Disordered" evidence="4">
    <location>
        <begin position="245"/>
        <end position="340"/>
    </location>
</feature>
<evidence type="ECO:0000313" key="7">
    <source>
        <dbReference type="EMBL" id="KAK9502179.1"/>
    </source>
</evidence>
<dbReference type="Proteomes" id="UP001461498">
    <property type="component" value="Unassembled WGS sequence"/>
</dbReference>
<feature type="compositionally biased region" description="Basic and acidic residues" evidence="4">
    <location>
        <begin position="281"/>
        <end position="290"/>
    </location>
</feature>
<evidence type="ECO:0000259" key="6">
    <source>
        <dbReference type="PROSITE" id="PS51050"/>
    </source>
</evidence>
<dbReference type="Gene3D" id="3.30.40.100">
    <property type="match status" value="1"/>
</dbReference>
<dbReference type="SUPFAM" id="SSF63748">
    <property type="entry name" value="Tudor/PWWP/MBT"/>
    <property type="match status" value="1"/>
</dbReference>
<protein>
    <recommendedName>
        <fullName evidence="9">Zinc finger CW-type PWWP domain protein 1</fullName>
    </recommendedName>
</protein>
<dbReference type="SMART" id="SM00293">
    <property type="entry name" value="PWWP"/>
    <property type="match status" value="1"/>
</dbReference>
<dbReference type="PROSITE" id="PS51050">
    <property type="entry name" value="ZF_CW"/>
    <property type="match status" value="1"/>
</dbReference>
<dbReference type="AlphaFoldDB" id="A0AAW1D0U0"/>
<evidence type="ECO:0000256" key="4">
    <source>
        <dbReference type="SAM" id="MobiDB-lite"/>
    </source>
</evidence>
<evidence type="ECO:0000313" key="8">
    <source>
        <dbReference type="Proteomes" id="UP001461498"/>
    </source>
</evidence>
<keyword evidence="1" id="KW-0479">Metal-binding</keyword>
<accession>A0AAW1D0U0</accession>
<dbReference type="Pfam" id="PF07496">
    <property type="entry name" value="zf-CW"/>
    <property type="match status" value="1"/>
</dbReference>
<dbReference type="InterPro" id="IPR011124">
    <property type="entry name" value="Znf_CW"/>
</dbReference>
<dbReference type="PANTHER" id="PTHR15999">
    <property type="entry name" value="ZINC FINGER CW-TYPE PWWP DOMAIN PROTEIN 1"/>
    <property type="match status" value="1"/>
</dbReference>
<reference evidence="7 8" key="1">
    <citation type="submission" date="2022-12" db="EMBL/GenBank/DDBJ databases">
        <title>Chromosome-level genome assembly of true bugs.</title>
        <authorList>
            <person name="Ma L."/>
            <person name="Li H."/>
        </authorList>
    </citation>
    <scope>NUCLEOTIDE SEQUENCE [LARGE SCALE GENOMIC DNA]</scope>
    <source>
        <strain evidence="7">Lab_2022b</strain>
    </source>
</reference>
<evidence type="ECO:0000256" key="1">
    <source>
        <dbReference type="ARBA" id="ARBA00022723"/>
    </source>
</evidence>
<dbReference type="Gene3D" id="2.30.30.140">
    <property type="match status" value="1"/>
</dbReference>
<dbReference type="GO" id="GO:0008270">
    <property type="term" value="F:zinc ion binding"/>
    <property type="evidence" value="ECO:0007669"/>
    <property type="project" value="UniProtKB-KW"/>
</dbReference>
<feature type="compositionally biased region" description="Polar residues" evidence="4">
    <location>
        <begin position="312"/>
        <end position="321"/>
    </location>
</feature>
<name>A0AAW1D0U0_9HEMI</name>
<comment type="caution">
    <text evidence="7">The sequence shown here is derived from an EMBL/GenBank/DDBJ whole genome shotgun (WGS) entry which is preliminary data.</text>
</comment>
<evidence type="ECO:0000256" key="3">
    <source>
        <dbReference type="ARBA" id="ARBA00022833"/>
    </source>
</evidence>
<organism evidence="7 8">
    <name type="scientific">Rhynocoris fuscipes</name>
    <dbReference type="NCBI Taxonomy" id="488301"/>
    <lineage>
        <taxon>Eukaryota</taxon>
        <taxon>Metazoa</taxon>
        <taxon>Ecdysozoa</taxon>
        <taxon>Arthropoda</taxon>
        <taxon>Hexapoda</taxon>
        <taxon>Insecta</taxon>
        <taxon>Pterygota</taxon>
        <taxon>Neoptera</taxon>
        <taxon>Paraneoptera</taxon>
        <taxon>Hemiptera</taxon>
        <taxon>Heteroptera</taxon>
        <taxon>Panheteroptera</taxon>
        <taxon>Cimicomorpha</taxon>
        <taxon>Reduviidae</taxon>
        <taxon>Harpactorinae</taxon>
        <taxon>Harpactorini</taxon>
        <taxon>Rhynocoris</taxon>
    </lineage>
</organism>
<keyword evidence="3" id="KW-0862">Zinc</keyword>
<sequence>MVKKKTKSNSLNESGSQPKVLLYIEEVKPPKGMPQRECIEWKRLNRKIGFWVQCCNRWCLKWRYLNISDPADIPSGWYCSMSPDENYNSCETPQAVSFCKSELLDARFTIGSLVVAKIQGHPWWPAMVDDDPEFLQFYWPSRTSNAAIYYHVVFFDVEEVSRAWVKRTLVKPFNNCPELQSQTVAVRTKKRLDTCIAMAKSAAKLNVLERLKKHSFISRFFGPVYSYKHDIDRFVKEHNLPPFIDSDEEADNNQPVDRQTSNDDSKSLKRKMSSDDEEEIPPEKKVKTGENDDGNAQDEKPENSGVAAVDTVSPNRTPTENSPERENVAVIELSSSPVLT</sequence>
<dbReference type="Pfam" id="PF00855">
    <property type="entry name" value="PWWP"/>
    <property type="match status" value="1"/>
</dbReference>
<keyword evidence="8" id="KW-1185">Reference proteome</keyword>
<evidence type="ECO:0000256" key="2">
    <source>
        <dbReference type="ARBA" id="ARBA00022771"/>
    </source>
</evidence>
<keyword evidence="2" id="KW-0863">Zinc-finger</keyword>
<dbReference type="InterPro" id="IPR000313">
    <property type="entry name" value="PWWP_dom"/>
</dbReference>
<dbReference type="CDD" id="cd20145">
    <property type="entry name" value="PWWP_ZCWPW1"/>
    <property type="match status" value="1"/>
</dbReference>
<feature type="domain" description="PWWP" evidence="5">
    <location>
        <begin position="110"/>
        <end position="176"/>
    </location>
</feature>
<feature type="domain" description="CW-type" evidence="6">
    <location>
        <begin position="45"/>
        <end position="98"/>
    </location>
</feature>
<proteinExistence type="predicted"/>
<dbReference type="InterPro" id="IPR042778">
    <property type="entry name" value="ZCWPW1/ZCWPW2"/>
</dbReference>
<dbReference type="PROSITE" id="PS50812">
    <property type="entry name" value="PWWP"/>
    <property type="match status" value="1"/>
</dbReference>
<evidence type="ECO:0000259" key="5">
    <source>
        <dbReference type="PROSITE" id="PS50812"/>
    </source>
</evidence>
<dbReference type="PANTHER" id="PTHR15999:SF2">
    <property type="entry name" value="ZINC FINGER CW-TYPE PWWP DOMAIN PROTEIN 1"/>
    <property type="match status" value="1"/>
</dbReference>
<dbReference type="EMBL" id="JAPXFL010000009">
    <property type="protein sequence ID" value="KAK9502179.1"/>
    <property type="molecule type" value="Genomic_DNA"/>
</dbReference>